<dbReference type="PANTHER" id="PTHR42711">
    <property type="entry name" value="ABC TRANSPORTER ATP-BINDING PROTEIN"/>
    <property type="match status" value="1"/>
</dbReference>
<accession>A0A7G9Y301</accession>
<comment type="similarity">
    <text evidence="1">Belongs to the ABC transporter superfamily.</text>
</comment>
<dbReference type="PROSITE" id="PS50893">
    <property type="entry name" value="ABC_TRANSPORTER_2"/>
    <property type="match status" value="1"/>
</dbReference>
<name>A0A7G9Y301_9EURY</name>
<dbReference type="SMART" id="SM00382">
    <property type="entry name" value="AAA"/>
    <property type="match status" value="1"/>
</dbReference>
<evidence type="ECO:0000313" key="6">
    <source>
        <dbReference type="EMBL" id="QNO42385.1"/>
    </source>
</evidence>
<dbReference type="InterPro" id="IPR027417">
    <property type="entry name" value="P-loop_NTPase"/>
</dbReference>
<keyword evidence="3" id="KW-0547">Nucleotide-binding</keyword>
<dbReference type="SUPFAM" id="SSF52540">
    <property type="entry name" value="P-loop containing nucleoside triphosphate hydrolases"/>
    <property type="match status" value="1"/>
</dbReference>
<dbReference type="InterPro" id="IPR003593">
    <property type="entry name" value="AAA+_ATPase"/>
</dbReference>
<evidence type="ECO:0000256" key="4">
    <source>
        <dbReference type="ARBA" id="ARBA00022840"/>
    </source>
</evidence>
<protein>
    <submittedName>
        <fullName evidence="6">Vitamin B12 import ATP-binding protein BtuD</fullName>
    </submittedName>
</protein>
<dbReference type="EMBL" id="MT630734">
    <property type="protein sequence ID" value="QNO42385.1"/>
    <property type="molecule type" value="Genomic_DNA"/>
</dbReference>
<dbReference type="InterPro" id="IPR050763">
    <property type="entry name" value="ABC_transporter_ATP-binding"/>
</dbReference>
<keyword evidence="2" id="KW-0813">Transport</keyword>
<organism evidence="6">
    <name type="scientific">Candidatus Methanogaster sp. ANME-2c ERB4</name>
    <dbReference type="NCBI Taxonomy" id="2759911"/>
    <lineage>
        <taxon>Archaea</taxon>
        <taxon>Methanobacteriati</taxon>
        <taxon>Methanobacteriota</taxon>
        <taxon>Stenosarchaea group</taxon>
        <taxon>Methanomicrobia</taxon>
        <taxon>Methanosarcinales</taxon>
        <taxon>ANME-2 cluster</taxon>
        <taxon>Candidatus Methanogasteraceae</taxon>
        <taxon>Candidatus Methanogaster</taxon>
    </lineage>
</organism>
<evidence type="ECO:0000256" key="2">
    <source>
        <dbReference type="ARBA" id="ARBA00022448"/>
    </source>
</evidence>
<dbReference type="Pfam" id="PF13732">
    <property type="entry name" value="DrrA1-3_C"/>
    <property type="match status" value="1"/>
</dbReference>
<evidence type="ECO:0000256" key="3">
    <source>
        <dbReference type="ARBA" id="ARBA00022741"/>
    </source>
</evidence>
<reference evidence="6" key="1">
    <citation type="submission" date="2020-06" db="EMBL/GenBank/DDBJ databases">
        <title>Unique genomic features of the anaerobic methanotrophic archaea.</title>
        <authorList>
            <person name="Chadwick G.L."/>
            <person name="Skennerton C.T."/>
            <person name="Laso-Perez R."/>
            <person name="Leu A.O."/>
            <person name="Speth D.R."/>
            <person name="Yu H."/>
            <person name="Morgan-Lang C."/>
            <person name="Hatzenpichler R."/>
            <person name="Goudeau D."/>
            <person name="Malmstrom R."/>
            <person name="Brazelton W.J."/>
            <person name="Woyke T."/>
            <person name="Hallam S.J."/>
            <person name="Tyson G.W."/>
            <person name="Wegener G."/>
            <person name="Boetius A."/>
            <person name="Orphan V."/>
        </authorList>
    </citation>
    <scope>NUCLEOTIDE SEQUENCE</scope>
</reference>
<proteinExistence type="inferred from homology"/>
<dbReference type="AlphaFoldDB" id="A0A7G9Y301"/>
<keyword evidence="4 6" id="KW-0067">ATP-binding</keyword>
<dbReference type="PANTHER" id="PTHR42711:SF5">
    <property type="entry name" value="ABC TRANSPORTER ATP-BINDING PROTEIN NATA"/>
    <property type="match status" value="1"/>
</dbReference>
<dbReference type="InterPro" id="IPR025302">
    <property type="entry name" value="DrrA1/2-like_C"/>
</dbReference>
<gene>
    <name evidence="6" type="primary">btuD</name>
    <name evidence="6" type="ORF">LFOPHFOE_00025</name>
</gene>
<feature type="domain" description="ABC transporter" evidence="5">
    <location>
        <begin position="34"/>
        <end position="259"/>
    </location>
</feature>
<dbReference type="Gene3D" id="3.40.50.300">
    <property type="entry name" value="P-loop containing nucleotide triphosphate hydrolases"/>
    <property type="match status" value="1"/>
</dbReference>
<evidence type="ECO:0000256" key="1">
    <source>
        <dbReference type="ARBA" id="ARBA00005417"/>
    </source>
</evidence>
<dbReference type="Pfam" id="PF00005">
    <property type="entry name" value="ABC_tran"/>
    <property type="match status" value="1"/>
</dbReference>
<dbReference type="InterPro" id="IPR017871">
    <property type="entry name" value="ABC_transporter-like_CS"/>
</dbReference>
<dbReference type="GO" id="GO:0005524">
    <property type="term" value="F:ATP binding"/>
    <property type="evidence" value="ECO:0007669"/>
    <property type="project" value="UniProtKB-KW"/>
</dbReference>
<dbReference type="GO" id="GO:0016887">
    <property type="term" value="F:ATP hydrolysis activity"/>
    <property type="evidence" value="ECO:0007669"/>
    <property type="project" value="InterPro"/>
</dbReference>
<sequence length="324" mass="36790">MPENTNNKRMFTIWQTAAAVIAGVQREKTDEPVLDVAHLTKSFGTKTILDDLSFHIESGEIFGLLGPNGAGKTTIIRIILDILKSDHGSVKMFGKVFDEAFKERIGYLPEERGLYQKITVFECLKYFANLKSVKKPDDRIDFWLEKVGLIDYKKRRVSDLSKGMQQKIQLASAFIHDPDILILDEPFSGLDPVNTKIVKDIMLDLKHDGKTIILSTHQMDQAERMCDRILMINHGKKVLYGTLDQIKADYRESPVMVVEYEGDLKPIDGVTGMEDYGRYAELGLEMGTDPQEVLKNLMESVKLRRFEMKSPSLNKIFIEVANVA</sequence>
<evidence type="ECO:0000259" key="5">
    <source>
        <dbReference type="PROSITE" id="PS50893"/>
    </source>
</evidence>
<dbReference type="InterPro" id="IPR003439">
    <property type="entry name" value="ABC_transporter-like_ATP-bd"/>
</dbReference>
<dbReference type="PROSITE" id="PS00211">
    <property type="entry name" value="ABC_TRANSPORTER_1"/>
    <property type="match status" value="1"/>
</dbReference>